<feature type="transmembrane region" description="Helical" evidence="1">
    <location>
        <begin position="285"/>
        <end position="304"/>
    </location>
</feature>
<dbReference type="AlphaFoldDB" id="A0A158C5B4"/>
<protein>
    <recommendedName>
        <fullName evidence="4">Glycosyltransferase RgtA/B/C/D-like domain-containing protein</fullName>
    </recommendedName>
</protein>
<dbReference type="EMBL" id="FCOE02000016">
    <property type="protein sequence ID" value="SAK77528.1"/>
    <property type="molecule type" value="Genomic_DNA"/>
</dbReference>
<keyword evidence="1" id="KW-0812">Transmembrane</keyword>
<evidence type="ECO:0000256" key="1">
    <source>
        <dbReference type="SAM" id="Phobius"/>
    </source>
</evidence>
<dbReference type="RefSeq" id="WP_061177020.1">
    <property type="nucleotide sequence ID" value="NZ_FCOE02000016.1"/>
</dbReference>
<feature type="transmembrane region" description="Helical" evidence="1">
    <location>
        <begin position="255"/>
        <end position="276"/>
    </location>
</feature>
<sequence>MPDVRLWNASTDIGRCRFYFASLIVLLAVAIVMKPTPLAFPLDDAYITIHNAQALLSGTDRNYGVSPLVGATSEIHLLLVTAMMSLTQPLTASFLVDIAAALLYALGLARIAFQLGASYFVAVLFIALGLLTGYAPYQLLNGLETGLAMAAVTWALSFALNPSLSVALPILCGLLPFVRPELGALSCVLLARQIGLRIRLGERAYAARDGAIALCVAMPFLIWMWWSVGSPISQTASAKQWFFAEQGAPWKAKSAVMLGGFAQAGLLPLVGVACLAHRSRLWKPVCVYIVALLVAWFAFFPSGVTHNFSRYLYVLLPALLCVTLDYLRTSRLAVPWLIVLTGCLALSLPGAWRAYQSGDRFTDGELTSLAQWLNTNLPARSKILVHDAGYLAYATPFQLVDVVGLKTPQSMAFHRACTAPTRGRARQSAVSAIATTSGARYAVVLHDAQGFWYALKHDLDATGWTLRELRRPSTPHGYGVYALTPPAAADHVCNTLATASRAP</sequence>
<dbReference type="Proteomes" id="UP000054911">
    <property type="component" value="Unassembled WGS sequence"/>
</dbReference>
<feature type="transmembrane region" description="Helical" evidence="1">
    <location>
        <begin position="211"/>
        <end position="228"/>
    </location>
</feature>
<reference evidence="2" key="1">
    <citation type="submission" date="2016-01" db="EMBL/GenBank/DDBJ databases">
        <authorList>
            <person name="Peeters C."/>
        </authorList>
    </citation>
    <scope>NUCLEOTIDE SEQUENCE [LARGE SCALE GENOMIC DNA]</scope>
    <source>
        <strain evidence="2">LMG 29323</strain>
    </source>
</reference>
<keyword evidence="1" id="KW-1133">Transmembrane helix</keyword>
<name>A0A158C5B4_9BURK</name>
<evidence type="ECO:0008006" key="4">
    <source>
        <dbReference type="Google" id="ProtNLM"/>
    </source>
</evidence>
<accession>A0A158C5B4</accession>
<proteinExistence type="predicted"/>
<feature type="transmembrane region" description="Helical" evidence="1">
    <location>
        <begin position="119"/>
        <end position="135"/>
    </location>
</feature>
<evidence type="ECO:0000313" key="3">
    <source>
        <dbReference type="Proteomes" id="UP000054911"/>
    </source>
</evidence>
<keyword evidence="3" id="KW-1185">Reference proteome</keyword>
<keyword evidence="1" id="KW-0472">Membrane</keyword>
<dbReference type="OrthoDB" id="7861768at2"/>
<evidence type="ECO:0000313" key="2">
    <source>
        <dbReference type="EMBL" id="SAK77528.1"/>
    </source>
</evidence>
<comment type="caution">
    <text evidence="2">The sequence shown here is derived from an EMBL/GenBank/DDBJ whole genome shotgun (WGS) entry which is preliminary data.</text>
</comment>
<feature type="transmembrane region" description="Helical" evidence="1">
    <location>
        <begin position="16"/>
        <end position="33"/>
    </location>
</feature>
<feature type="transmembrane region" description="Helical" evidence="1">
    <location>
        <begin position="94"/>
        <end position="113"/>
    </location>
</feature>
<gene>
    <name evidence="2" type="ORF">AWB80_04647</name>
</gene>
<organism evidence="2 3">
    <name type="scientific">Caballeronia pedi</name>
    <dbReference type="NCBI Taxonomy" id="1777141"/>
    <lineage>
        <taxon>Bacteria</taxon>
        <taxon>Pseudomonadati</taxon>
        <taxon>Pseudomonadota</taxon>
        <taxon>Betaproteobacteria</taxon>
        <taxon>Burkholderiales</taxon>
        <taxon>Burkholderiaceae</taxon>
        <taxon>Caballeronia</taxon>
    </lineage>
</organism>
<feature type="transmembrane region" description="Helical" evidence="1">
    <location>
        <begin position="334"/>
        <end position="352"/>
    </location>
</feature>